<evidence type="ECO:0000256" key="7">
    <source>
        <dbReference type="ARBA" id="ARBA00022723"/>
    </source>
</evidence>
<name>A0A6A5TP80_9PLEO</name>
<evidence type="ECO:0000256" key="13">
    <source>
        <dbReference type="ARBA" id="ARBA00023204"/>
    </source>
</evidence>
<comment type="similarity">
    <text evidence="3 15">Belongs to the NSE1 family.</text>
</comment>
<evidence type="ECO:0000256" key="12">
    <source>
        <dbReference type="ARBA" id="ARBA00023172"/>
    </source>
</evidence>
<feature type="domain" description="Non-structural maintenance of chromosomes element 1 RING C4HC3-type" evidence="17">
    <location>
        <begin position="243"/>
        <end position="287"/>
    </location>
</feature>
<dbReference type="Gene3D" id="3.30.40.10">
    <property type="entry name" value="Zinc/RING finger domain, C3HC4 (zinc finger)"/>
    <property type="match status" value="1"/>
</dbReference>
<evidence type="ECO:0000313" key="19">
    <source>
        <dbReference type="Proteomes" id="UP000800035"/>
    </source>
</evidence>
<keyword evidence="13 15" id="KW-0234">DNA repair</keyword>
<evidence type="ECO:0000313" key="18">
    <source>
        <dbReference type="EMBL" id="KAF1953492.1"/>
    </source>
</evidence>
<organism evidence="18 19">
    <name type="scientific">Byssothecium circinans</name>
    <dbReference type="NCBI Taxonomy" id="147558"/>
    <lineage>
        <taxon>Eukaryota</taxon>
        <taxon>Fungi</taxon>
        <taxon>Dikarya</taxon>
        <taxon>Ascomycota</taxon>
        <taxon>Pezizomycotina</taxon>
        <taxon>Dothideomycetes</taxon>
        <taxon>Pleosporomycetidae</taxon>
        <taxon>Pleosporales</taxon>
        <taxon>Massarineae</taxon>
        <taxon>Massarinaceae</taxon>
        <taxon>Byssothecium</taxon>
    </lineage>
</organism>
<gene>
    <name evidence="18" type="ORF">CC80DRAFT_595711</name>
</gene>
<comment type="function">
    <text evidence="15">Acts in a DNA repair pathway for removal of UV-induced DNA damage that is distinct from classical nucleotide excision repair and in repair of ionizing radiation damage. Functions in homologous recombination repair of DNA double strand breaks and in recovery of stalled replication forks.</text>
</comment>
<accession>A0A6A5TP80</accession>
<evidence type="ECO:0000256" key="14">
    <source>
        <dbReference type="ARBA" id="ARBA00023242"/>
    </source>
</evidence>
<evidence type="ECO:0000256" key="5">
    <source>
        <dbReference type="ARBA" id="ARBA00019422"/>
    </source>
</evidence>
<dbReference type="PANTHER" id="PTHR20973:SF0">
    <property type="entry name" value="NON-STRUCTURAL MAINTENANCE OF CHROMOSOMES ELEMENT 1 HOMOLOG"/>
    <property type="match status" value="1"/>
</dbReference>
<dbReference type="AlphaFoldDB" id="A0A6A5TP80"/>
<keyword evidence="8 15" id="KW-0227">DNA damage</keyword>
<dbReference type="EMBL" id="ML977003">
    <property type="protein sequence ID" value="KAF1953492.1"/>
    <property type="molecule type" value="Genomic_DNA"/>
</dbReference>
<evidence type="ECO:0000256" key="1">
    <source>
        <dbReference type="ARBA" id="ARBA00000900"/>
    </source>
</evidence>
<dbReference type="GO" id="GO:0008270">
    <property type="term" value="F:zinc ion binding"/>
    <property type="evidence" value="ECO:0007669"/>
    <property type="project" value="UniProtKB-KW"/>
</dbReference>
<dbReference type="EC" id="2.3.2.27" evidence="4 15"/>
<dbReference type="OrthoDB" id="185455at2759"/>
<dbReference type="PANTHER" id="PTHR20973">
    <property type="entry name" value="NON-SMC ELEMENT 1-RELATED"/>
    <property type="match status" value="1"/>
</dbReference>
<proteinExistence type="inferred from homology"/>
<evidence type="ECO:0000256" key="2">
    <source>
        <dbReference type="ARBA" id="ARBA00004123"/>
    </source>
</evidence>
<evidence type="ECO:0000259" key="17">
    <source>
        <dbReference type="Pfam" id="PF08746"/>
    </source>
</evidence>
<feature type="region of interest" description="Disordered" evidence="16">
    <location>
        <begin position="148"/>
        <end position="178"/>
    </location>
</feature>
<keyword evidence="12 15" id="KW-0233">DNA recombination</keyword>
<keyword evidence="10 15" id="KW-0833">Ubl conjugation pathway</keyword>
<sequence length="326" mass="36867">MNGDRDQSPDDGNYNHTHRALLQAFLSQPVMTFDEMKPVIAAILTAHEPDRARLVNDITSQIVTSMVQTVNSKIGALDYEIRSSLNQHDRTLTYALVNTTSDALTQIATSFTPDEIAYIKRLLDQMFETNNTRTREIMAVKSTEASHLAKVSRNRQSRAATEAEGEDESMQAEATAKTIPMSEAEKVLQQLLTQGFFQKSKANYYSLAPRALMELRTYLKETYNDPPGDEDDDVEPTIKIRDCEGCREIVTVGLRCDNKDCGVRWHDRCATQYFRRQQGNARKCPKCKTDWEGETYVGERADQVGGRRKTTTGRGRNSMMDEDDEG</sequence>
<keyword evidence="7 15" id="KW-0479">Metal-binding</keyword>
<dbReference type="CDD" id="cd16493">
    <property type="entry name" value="RING-CH-C4HC3_NSE1"/>
    <property type="match status" value="1"/>
</dbReference>
<dbReference type="InterPro" id="IPR036388">
    <property type="entry name" value="WH-like_DNA-bd_sf"/>
</dbReference>
<evidence type="ECO:0000256" key="16">
    <source>
        <dbReference type="SAM" id="MobiDB-lite"/>
    </source>
</evidence>
<feature type="region of interest" description="Disordered" evidence="16">
    <location>
        <begin position="300"/>
        <end position="326"/>
    </location>
</feature>
<comment type="subcellular location">
    <subcellularLocation>
        <location evidence="2 15">Nucleus</location>
    </subcellularLocation>
</comment>
<dbReference type="GO" id="GO:0030915">
    <property type="term" value="C:Smc5-Smc6 complex"/>
    <property type="evidence" value="ECO:0007669"/>
    <property type="project" value="UniProtKB-UniRule"/>
</dbReference>
<dbReference type="Gene3D" id="3.90.1150.220">
    <property type="match status" value="1"/>
</dbReference>
<evidence type="ECO:0000256" key="10">
    <source>
        <dbReference type="ARBA" id="ARBA00022786"/>
    </source>
</evidence>
<evidence type="ECO:0000256" key="11">
    <source>
        <dbReference type="ARBA" id="ARBA00022833"/>
    </source>
</evidence>
<protein>
    <recommendedName>
        <fullName evidence="5 15">Non-structural maintenance of chromosomes element 1 homolog</fullName>
        <ecNumber evidence="4 15">2.3.2.27</ecNumber>
    </recommendedName>
</protein>
<keyword evidence="14 15" id="KW-0539">Nucleus</keyword>
<keyword evidence="6 15" id="KW-0808">Transferase</keyword>
<evidence type="ECO:0000256" key="6">
    <source>
        <dbReference type="ARBA" id="ARBA00022679"/>
    </source>
</evidence>
<keyword evidence="19" id="KW-1185">Reference proteome</keyword>
<dbReference type="GO" id="GO:0000724">
    <property type="term" value="P:double-strand break repair via homologous recombination"/>
    <property type="evidence" value="ECO:0007669"/>
    <property type="project" value="TreeGrafter"/>
</dbReference>
<dbReference type="Gene3D" id="1.10.10.10">
    <property type="entry name" value="Winged helix-like DNA-binding domain superfamily/Winged helix DNA-binding domain"/>
    <property type="match status" value="1"/>
</dbReference>
<reference evidence="18" key="1">
    <citation type="journal article" date="2020" name="Stud. Mycol.">
        <title>101 Dothideomycetes genomes: a test case for predicting lifestyles and emergence of pathogens.</title>
        <authorList>
            <person name="Haridas S."/>
            <person name="Albert R."/>
            <person name="Binder M."/>
            <person name="Bloem J."/>
            <person name="Labutti K."/>
            <person name="Salamov A."/>
            <person name="Andreopoulos B."/>
            <person name="Baker S."/>
            <person name="Barry K."/>
            <person name="Bills G."/>
            <person name="Bluhm B."/>
            <person name="Cannon C."/>
            <person name="Castanera R."/>
            <person name="Culley D."/>
            <person name="Daum C."/>
            <person name="Ezra D."/>
            <person name="Gonzalez J."/>
            <person name="Henrissat B."/>
            <person name="Kuo A."/>
            <person name="Liang C."/>
            <person name="Lipzen A."/>
            <person name="Lutzoni F."/>
            <person name="Magnuson J."/>
            <person name="Mondo S."/>
            <person name="Nolan M."/>
            <person name="Ohm R."/>
            <person name="Pangilinan J."/>
            <person name="Park H.-J."/>
            <person name="Ramirez L."/>
            <person name="Alfaro M."/>
            <person name="Sun H."/>
            <person name="Tritt A."/>
            <person name="Yoshinaga Y."/>
            <person name="Zwiers L.-H."/>
            <person name="Turgeon B."/>
            <person name="Goodwin S."/>
            <person name="Spatafora J."/>
            <person name="Crous P."/>
            <person name="Grigoriev I."/>
        </authorList>
    </citation>
    <scope>NUCLEOTIDE SEQUENCE</scope>
    <source>
        <strain evidence="18">CBS 675.92</strain>
    </source>
</reference>
<dbReference type="InterPro" id="IPR011513">
    <property type="entry name" value="Nse1"/>
</dbReference>
<dbReference type="GO" id="GO:0061630">
    <property type="term" value="F:ubiquitin protein ligase activity"/>
    <property type="evidence" value="ECO:0007669"/>
    <property type="project" value="UniProtKB-EC"/>
</dbReference>
<dbReference type="GO" id="GO:0005634">
    <property type="term" value="C:nucleus"/>
    <property type="evidence" value="ECO:0007669"/>
    <property type="project" value="UniProtKB-SubCell"/>
</dbReference>
<keyword evidence="11 15" id="KW-0862">Zinc</keyword>
<evidence type="ECO:0000256" key="15">
    <source>
        <dbReference type="RuleBase" id="RU368018"/>
    </source>
</evidence>
<keyword evidence="9 15" id="KW-0863">Zinc-finger</keyword>
<comment type="subunit">
    <text evidence="15">Component of the Smc5-Smc6 complex.</text>
</comment>
<dbReference type="Proteomes" id="UP000800035">
    <property type="component" value="Unassembled WGS sequence"/>
</dbReference>
<dbReference type="Pfam" id="PF08746">
    <property type="entry name" value="zf-RING-like"/>
    <property type="match status" value="1"/>
</dbReference>
<dbReference type="Pfam" id="PF07574">
    <property type="entry name" value="SMC_Nse1"/>
    <property type="match status" value="1"/>
</dbReference>
<evidence type="ECO:0000256" key="8">
    <source>
        <dbReference type="ARBA" id="ARBA00022763"/>
    </source>
</evidence>
<dbReference type="InterPro" id="IPR014857">
    <property type="entry name" value="Nse1_RING_C4HC3-type"/>
</dbReference>
<evidence type="ECO:0000256" key="3">
    <source>
        <dbReference type="ARBA" id="ARBA00010258"/>
    </source>
</evidence>
<dbReference type="InterPro" id="IPR013083">
    <property type="entry name" value="Znf_RING/FYVE/PHD"/>
</dbReference>
<evidence type="ECO:0000256" key="4">
    <source>
        <dbReference type="ARBA" id="ARBA00012483"/>
    </source>
</evidence>
<comment type="catalytic activity">
    <reaction evidence="1 15">
        <text>S-ubiquitinyl-[E2 ubiquitin-conjugating enzyme]-L-cysteine + [acceptor protein]-L-lysine = [E2 ubiquitin-conjugating enzyme]-L-cysteine + N(6)-ubiquitinyl-[acceptor protein]-L-lysine.</text>
        <dbReference type="EC" id="2.3.2.27"/>
    </reaction>
</comment>
<evidence type="ECO:0000256" key="9">
    <source>
        <dbReference type="ARBA" id="ARBA00022771"/>
    </source>
</evidence>